<organism evidence="2 3">
    <name type="scientific">Serendipita vermifera MAFF 305830</name>
    <dbReference type="NCBI Taxonomy" id="933852"/>
    <lineage>
        <taxon>Eukaryota</taxon>
        <taxon>Fungi</taxon>
        <taxon>Dikarya</taxon>
        <taxon>Basidiomycota</taxon>
        <taxon>Agaricomycotina</taxon>
        <taxon>Agaricomycetes</taxon>
        <taxon>Sebacinales</taxon>
        <taxon>Serendipitaceae</taxon>
        <taxon>Serendipita</taxon>
    </lineage>
</organism>
<gene>
    <name evidence="2" type="ORF">M408DRAFT_330103</name>
</gene>
<feature type="compositionally biased region" description="Pro residues" evidence="1">
    <location>
        <begin position="483"/>
        <end position="493"/>
    </location>
</feature>
<dbReference type="Proteomes" id="UP000054097">
    <property type="component" value="Unassembled WGS sequence"/>
</dbReference>
<sequence length="712" mass="80059">MTTDMSQNAERHFITRHRVPIRKMKRLDGLRILDKVLTKEIRQRMDTESSLDERFTWPLKVIVLNATLAILEAIENKEDLSRHNVEYGILDGQHRYMAAMAYLDDKEAEAKAQGVPYPESRMEYYWYCDIYRPDLLQVNVLPALMLNHNTPGPRRGVLAVDYIRALGTITKVQNVDELRVLFPRKTLWNVLVAIRKSVFWDEFFNWSCLEFNKWAGISVWESWNAYMSEFEILRYVVEQSTMQIAVLQAAKKTEGELTTADISAEEWKPGTLLKTGTKSAIESHYGTVIKSRHTFQLPAIKGLPKFELFWLLATQGNYFFGNYLWISSDMEISPKKAEGKTRGLATGLVLPLRDALSLLAVLLFGPNFTLKEGQLWGHAMTEQAGVAYDWTKWKAILGTLKVHIHLIDDMFVGKLVDDKVIHIHARKHGVKDALQSLVWVDYVVSIWHNILAQCYQLFGLKRDESAWEIVKEILPTGADRVTPPSPSPVPSRPADPCAEHAGGRQALLPPASACGTSSRAGIIPRTPQKTRVPQTPPSLARTMTTAASGSSRAPSTTPQARRVAVTSSTPARSDVSRKRRRRSPSPFTFPKKRTKPSQDDSASTTSWSGEELHMDGSDKDGSETKEARVLGACSSIQLGDALQIRRGEESDGEASHVDPVAMVDQVYDLRRNVMAQLSSLEDVLATFFDDEDKMKAANDILSDAHRRLKSLS</sequence>
<reference evidence="3" key="2">
    <citation type="submission" date="2015-01" db="EMBL/GenBank/DDBJ databases">
        <title>Evolutionary Origins and Diversification of the Mycorrhizal Mutualists.</title>
        <authorList>
            <consortium name="DOE Joint Genome Institute"/>
            <consortium name="Mycorrhizal Genomics Consortium"/>
            <person name="Kohler A."/>
            <person name="Kuo A."/>
            <person name="Nagy L.G."/>
            <person name="Floudas D."/>
            <person name="Copeland A."/>
            <person name="Barry K.W."/>
            <person name="Cichocki N."/>
            <person name="Veneault-Fourrey C."/>
            <person name="LaButti K."/>
            <person name="Lindquist E.A."/>
            <person name="Lipzen A."/>
            <person name="Lundell T."/>
            <person name="Morin E."/>
            <person name="Murat C."/>
            <person name="Riley R."/>
            <person name="Ohm R."/>
            <person name="Sun H."/>
            <person name="Tunlid A."/>
            <person name="Henrissat B."/>
            <person name="Grigoriev I.V."/>
            <person name="Hibbett D.S."/>
            <person name="Martin F."/>
        </authorList>
    </citation>
    <scope>NUCLEOTIDE SEQUENCE [LARGE SCALE GENOMIC DNA]</scope>
    <source>
        <strain evidence="3">MAFF 305830</strain>
    </source>
</reference>
<evidence type="ECO:0000313" key="3">
    <source>
        <dbReference type="Proteomes" id="UP000054097"/>
    </source>
</evidence>
<accession>A0A0C3AS82</accession>
<name>A0A0C3AS82_SERVB</name>
<feature type="region of interest" description="Disordered" evidence="1">
    <location>
        <begin position="477"/>
        <end position="625"/>
    </location>
</feature>
<dbReference type="EMBL" id="KN824299">
    <property type="protein sequence ID" value="KIM27430.1"/>
    <property type="molecule type" value="Genomic_DNA"/>
</dbReference>
<dbReference type="AlphaFoldDB" id="A0A0C3AS82"/>
<keyword evidence="3" id="KW-1185">Reference proteome</keyword>
<proteinExistence type="predicted"/>
<evidence type="ECO:0000256" key="1">
    <source>
        <dbReference type="SAM" id="MobiDB-lite"/>
    </source>
</evidence>
<feature type="compositionally biased region" description="Polar residues" evidence="1">
    <location>
        <begin position="541"/>
        <end position="571"/>
    </location>
</feature>
<dbReference type="HOGENOM" id="CLU_387875_0_0_1"/>
<evidence type="ECO:0000313" key="2">
    <source>
        <dbReference type="EMBL" id="KIM27430.1"/>
    </source>
</evidence>
<feature type="compositionally biased region" description="Polar residues" evidence="1">
    <location>
        <begin position="599"/>
        <end position="608"/>
    </location>
</feature>
<reference evidence="2 3" key="1">
    <citation type="submission" date="2014-04" db="EMBL/GenBank/DDBJ databases">
        <authorList>
            <consortium name="DOE Joint Genome Institute"/>
            <person name="Kuo A."/>
            <person name="Zuccaro A."/>
            <person name="Kohler A."/>
            <person name="Nagy L.G."/>
            <person name="Floudas D."/>
            <person name="Copeland A."/>
            <person name="Barry K.W."/>
            <person name="Cichocki N."/>
            <person name="Veneault-Fourrey C."/>
            <person name="LaButti K."/>
            <person name="Lindquist E.A."/>
            <person name="Lipzen A."/>
            <person name="Lundell T."/>
            <person name="Morin E."/>
            <person name="Murat C."/>
            <person name="Sun H."/>
            <person name="Tunlid A."/>
            <person name="Henrissat B."/>
            <person name="Grigoriev I.V."/>
            <person name="Hibbett D.S."/>
            <person name="Martin F."/>
            <person name="Nordberg H.P."/>
            <person name="Cantor M.N."/>
            <person name="Hua S.X."/>
        </authorList>
    </citation>
    <scope>NUCLEOTIDE SEQUENCE [LARGE SCALE GENOMIC DNA]</scope>
    <source>
        <strain evidence="2 3">MAFF 305830</strain>
    </source>
</reference>
<feature type="compositionally biased region" description="Basic and acidic residues" evidence="1">
    <location>
        <begin position="610"/>
        <end position="625"/>
    </location>
</feature>
<protein>
    <submittedName>
        <fullName evidence="2">Uncharacterized protein</fullName>
    </submittedName>
</protein>